<proteinExistence type="predicted"/>
<evidence type="ECO:0000313" key="1">
    <source>
        <dbReference type="EMBL" id="KAF7995290.1"/>
    </source>
</evidence>
<reference evidence="1 2" key="1">
    <citation type="submission" date="2020-08" db="EMBL/GenBank/DDBJ databases">
        <title>Aphidius gifuensis genome sequencing and assembly.</title>
        <authorList>
            <person name="Du Z."/>
        </authorList>
    </citation>
    <scope>NUCLEOTIDE SEQUENCE [LARGE SCALE GENOMIC DNA]</scope>
    <source>
        <strain evidence="1">YNYX2018</strain>
        <tissue evidence="1">Adults</tissue>
    </source>
</reference>
<keyword evidence="2" id="KW-1185">Reference proteome</keyword>
<dbReference type="AlphaFoldDB" id="A0A834Y064"/>
<accession>A0A834Y064</accession>
<organism evidence="1 2">
    <name type="scientific">Aphidius gifuensis</name>
    <name type="common">Parasitoid wasp</name>
    <dbReference type="NCBI Taxonomy" id="684658"/>
    <lineage>
        <taxon>Eukaryota</taxon>
        <taxon>Metazoa</taxon>
        <taxon>Ecdysozoa</taxon>
        <taxon>Arthropoda</taxon>
        <taxon>Hexapoda</taxon>
        <taxon>Insecta</taxon>
        <taxon>Pterygota</taxon>
        <taxon>Neoptera</taxon>
        <taxon>Endopterygota</taxon>
        <taxon>Hymenoptera</taxon>
        <taxon>Apocrita</taxon>
        <taxon>Ichneumonoidea</taxon>
        <taxon>Braconidae</taxon>
        <taxon>Aphidiinae</taxon>
        <taxon>Aphidius</taxon>
    </lineage>
</organism>
<dbReference type="Proteomes" id="UP000639338">
    <property type="component" value="Unassembled WGS sequence"/>
</dbReference>
<dbReference type="OrthoDB" id="6424205at2759"/>
<evidence type="ECO:0000313" key="2">
    <source>
        <dbReference type="Proteomes" id="UP000639338"/>
    </source>
</evidence>
<dbReference type="EMBL" id="JACMRX010000002">
    <property type="protein sequence ID" value="KAF7995290.1"/>
    <property type="molecule type" value="Genomic_DNA"/>
</dbReference>
<comment type="caution">
    <text evidence="1">The sequence shown here is derived from an EMBL/GenBank/DDBJ whole genome shotgun (WGS) entry which is preliminary data.</text>
</comment>
<sequence length="158" mass="18059">MASSIFESENGICLGSNCLEETGSDVSGAMWFGPRLGRRRRFEEKISLDDDKMNTITDGINLNGWPIQFYPGAGFKRQAPQFTPRLGRELANGSSKKYISYDDVGSRSFLLDNNEDLFDIQQRVRSLSIPLTSDFHFHHHLPVLLTRLGRQMMFQRKI</sequence>
<name>A0A834Y064_APHGI</name>
<protein>
    <submittedName>
        <fullName evidence="1">Uncharacterized protein</fullName>
    </submittedName>
</protein>
<gene>
    <name evidence="1" type="ORF">HCN44_005950</name>
</gene>